<keyword evidence="4 6" id="KW-0804">Transcription</keyword>
<evidence type="ECO:0000313" key="8">
    <source>
        <dbReference type="EMBL" id="KAG6512230.1"/>
    </source>
</evidence>
<proteinExistence type="predicted"/>
<dbReference type="InterPro" id="IPR006458">
    <property type="entry name" value="Ovate_C"/>
</dbReference>
<keyword evidence="9" id="KW-1185">Reference proteome</keyword>
<dbReference type="GO" id="GO:0045892">
    <property type="term" value="P:negative regulation of DNA-templated transcription"/>
    <property type="evidence" value="ECO:0007669"/>
    <property type="project" value="UniProtKB-UniRule"/>
</dbReference>
<comment type="subcellular location">
    <subcellularLocation>
        <location evidence="1 6">Nucleus</location>
    </subcellularLocation>
</comment>
<evidence type="ECO:0000256" key="6">
    <source>
        <dbReference type="RuleBase" id="RU367028"/>
    </source>
</evidence>
<keyword evidence="5 6" id="KW-0539">Nucleus</keyword>
<dbReference type="AlphaFoldDB" id="A0A8J5L4U9"/>
<keyword evidence="2 6" id="KW-0678">Repressor</keyword>
<evidence type="ECO:0000259" key="7">
    <source>
        <dbReference type="PROSITE" id="PS51754"/>
    </source>
</evidence>
<dbReference type="EMBL" id="JACMSC010000008">
    <property type="protein sequence ID" value="KAG6512230.1"/>
    <property type="molecule type" value="Genomic_DNA"/>
</dbReference>
<feature type="domain" description="OVATE" evidence="7">
    <location>
        <begin position="88"/>
        <end position="149"/>
    </location>
</feature>
<evidence type="ECO:0000256" key="4">
    <source>
        <dbReference type="ARBA" id="ARBA00023163"/>
    </source>
</evidence>
<evidence type="ECO:0000256" key="3">
    <source>
        <dbReference type="ARBA" id="ARBA00023015"/>
    </source>
</evidence>
<accession>A0A8J5L4U9</accession>
<evidence type="ECO:0000313" key="9">
    <source>
        <dbReference type="Proteomes" id="UP000734854"/>
    </source>
</evidence>
<name>A0A8J5L4U9_ZINOF</name>
<dbReference type="GO" id="GO:0005634">
    <property type="term" value="C:nucleus"/>
    <property type="evidence" value="ECO:0007669"/>
    <property type="project" value="UniProtKB-SubCell"/>
</dbReference>
<evidence type="ECO:0000256" key="1">
    <source>
        <dbReference type="ARBA" id="ARBA00004123"/>
    </source>
</evidence>
<comment type="function">
    <text evidence="6">Transcriptional repressor that regulates multiple aspects of plant growth and development.</text>
</comment>
<comment type="caution">
    <text evidence="8">The sequence shown here is derived from an EMBL/GenBank/DDBJ whole genome shotgun (WGS) entry which is preliminary data.</text>
</comment>
<dbReference type="PANTHER" id="PTHR33057:SF26">
    <property type="entry name" value="TRANSCRIPTION REPRESSOR OFP13"/>
    <property type="match status" value="1"/>
</dbReference>
<dbReference type="PROSITE" id="PS51754">
    <property type="entry name" value="OVATE"/>
    <property type="match status" value="1"/>
</dbReference>
<dbReference type="PANTHER" id="PTHR33057">
    <property type="entry name" value="TRANSCRIPTION REPRESSOR OFP7-RELATED"/>
    <property type="match status" value="1"/>
</dbReference>
<evidence type="ECO:0000256" key="2">
    <source>
        <dbReference type="ARBA" id="ARBA00022491"/>
    </source>
</evidence>
<protein>
    <recommendedName>
        <fullName evidence="6">Transcription repressor</fullName>
    </recommendedName>
    <alternativeName>
        <fullName evidence="6">Ovate family protein</fullName>
    </alternativeName>
</protein>
<sequence>MGRKLDFTSSFFSRILKHSTASSSPCTRPKTLSFRLEHDPDGAFFDLAESLPCLSELVAGGLKSERLFFEPGTTETSSVLPSALEGSVAMEVESDDPYEDFKRSMEEMVMAHGVRDWAWLEEMLRWYLKANGKSTHEVIVAAFVELLWRFIASSSSSSSSASRSSVLDTEE</sequence>
<organism evidence="8 9">
    <name type="scientific">Zingiber officinale</name>
    <name type="common">Ginger</name>
    <name type="synonym">Amomum zingiber</name>
    <dbReference type="NCBI Taxonomy" id="94328"/>
    <lineage>
        <taxon>Eukaryota</taxon>
        <taxon>Viridiplantae</taxon>
        <taxon>Streptophyta</taxon>
        <taxon>Embryophyta</taxon>
        <taxon>Tracheophyta</taxon>
        <taxon>Spermatophyta</taxon>
        <taxon>Magnoliopsida</taxon>
        <taxon>Liliopsida</taxon>
        <taxon>Zingiberales</taxon>
        <taxon>Zingiberaceae</taxon>
        <taxon>Zingiber</taxon>
    </lineage>
</organism>
<dbReference type="Proteomes" id="UP000734854">
    <property type="component" value="Unassembled WGS sequence"/>
</dbReference>
<evidence type="ECO:0000256" key="5">
    <source>
        <dbReference type="ARBA" id="ARBA00023242"/>
    </source>
</evidence>
<dbReference type="InterPro" id="IPR038933">
    <property type="entry name" value="Ovate"/>
</dbReference>
<gene>
    <name evidence="8" type="ORF">ZIOFF_030326</name>
</gene>
<dbReference type="OrthoDB" id="689823at2759"/>
<dbReference type="Pfam" id="PF04844">
    <property type="entry name" value="Ovate"/>
    <property type="match status" value="1"/>
</dbReference>
<dbReference type="NCBIfam" id="TIGR01568">
    <property type="entry name" value="A_thal_3678"/>
    <property type="match status" value="1"/>
</dbReference>
<keyword evidence="3 6" id="KW-0805">Transcription regulation</keyword>
<reference evidence="8 9" key="1">
    <citation type="submission" date="2020-08" db="EMBL/GenBank/DDBJ databases">
        <title>Plant Genome Project.</title>
        <authorList>
            <person name="Zhang R.-G."/>
        </authorList>
    </citation>
    <scope>NUCLEOTIDE SEQUENCE [LARGE SCALE GENOMIC DNA]</scope>
    <source>
        <tissue evidence="8">Rhizome</tissue>
    </source>
</reference>